<evidence type="ECO:0000256" key="1">
    <source>
        <dbReference type="HAMAP-Rule" id="MF_02066"/>
    </source>
</evidence>
<sequence length="260" mass="29294" precursor="true">MNTTSRLLRPVAAATFALAALATVPARAALFEDDEARKAILDLRARVEQQRLANDQELRRHADETATLRRSLLELQSQIEMLRSDVARLRGENESLARDLSEAQRRQKDLAMATEERLRKFEPAKVNVDGREIMVDPAEQRDFDTALAAFRKGDFVAAQSLFGEFLKRYPSSGYRPTALFWLGNSQYANRDYRGAIANFRALLQQSPDHPRAPEAVLSIANCQIELKDNAGARRTLDELVKAYPQSEAANAAKERLARLR</sequence>
<dbReference type="InterPro" id="IPR014162">
    <property type="entry name" value="CpoB_C"/>
</dbReference>
<dbReference type="Gene3D" id="1.20.5.110">
    <property type="match status" value="1"/>
</dbReference>
<dbReference type="HAMAP" id="MF_02066">
    <property type="entry name" value="CpoB"/>
    <property type="match status" value="1"/>
</dbReference>
<dbReference type="Pfam" id="PF14559">
    <property type="entry name" value="TPR_19"/>
    <property type="match status" value="1"/>
</dbReference>
<feature type="domain" description="YbgF trimerisation" evidence="3">
    <location>
        <begin position="70"/>
        <end position="125"/>
    </location>
</feature>
<dbReference type="InterPro" id="IPR034706">
    <property type="entry name" value="CpoB"/>
</dbReference>
<organism evidence="4 5">
    <name type="scientific">Ramlibacter albus</name>
    <dbReference type="NCBI Taxonomy" id="2079448"/>
    <lineage>
        <taxon>Bacteria</taxon>
        <taxon>Pseudomonadati</taxon>
        <taxon>Pseudomonadota</taxon>
        <taxon>Betaproteobacteria</taxon>
        <taxon>Burkholderiales</taxon>
        <taxon>Comamonadaceae</taxon>
        <taxon>Ramlibacter</taxon>
    </lineage>
</organism>
<comment type="caution">
    <text evidence="4">The sequence shown here is derived from an EMBL/GenBank/DDBJ whole genome shotgun (WGS) entry which is preliminary data.</text>
</comment>
<feature type="signal peptide" evidence="1">
    <location>
        <begin position="1"/>
        <end position="28"/>
    </location>
</feature>
<dbReference type="InterPro" id="IPR032519">
    <property type="entry name" value="YbgF_tri"/>
</dbReference>
<feature type="repeat" description="TPR" evidence="2">
    <location>
        <begin position="176"/>
        <end position="209"/>
    </location>
</feature>
<proteinExistence type="inferred from homology"/>
<dbReference type="InterPro" id="IPR011990">
    <property type="entry name" value="TPR-like_helical_dom_sf"/>
</dbReference>
<protein>
    <recommendedName>
        <fullName evidence="1">Cell division coordinator CpoB</fullName>
    </recommendedName>
</protein>
<feature type="chain" id="PRO_5038196111" description="Cell division coordinator CpoB" evidence="1">
    <location>
        <begin position="29"/>
        <end position="260"/>
    </location>
</feature>
<feature type="coiled-coil region" evidence="1">
    <location>
        <begin position="72"/>
        <end position="106"/>
    </location>
</feature>
<dbReference type="PROSITE" id="PS50005">
    <property type="entry name" value="TPR"/>
    <property type="match status" value="1"/>
</dbReference>
<keyword evidence="1" id="KW-0732">Signal</keyword>
<comment type="function">
    <text evidence="1">Mediates coordination of peptidoglycan synthesis and outer membrane constriction during cell division.</text>
</comment>
<dbReference type="EMBL" id="JACORU010000002">
    <property type="protein sequence ID" value="MBC5764510.1"/>
    <property type="molecule type" value="Genomic_DNA"/>
</dbReference>
<dbReference type="SUPFAM" id="SSF48452">
    <property type="entry name" value="TPR-like"/>
    <property type="match status" value="1"/>
</dbReference>
<keyword evidence="1" id="KW-0175">Coiled coil</keyword>
<keyword evidence="5" id="KW-1185">Reference proteome</keyword>
<reference evidence="4" key="1">
    <citation type="submission" date="2020-08" db="EMBL/GenBank/DDBJ databases">
        <title>Ramlibacter sp. GTP1 16S ribosomal RNA gene genome sequencing and assembly.</title>
        <authorList>
            <person name="Kang M."/>
        </authorList>
    </citation>
    <scope>NUCLEOTIDE SEQUENCE</scope>
    <source>
        <strain evidence="4">GTP1</strain>
    </source>
</reference>
<dbReference type="Proteomes" id="UP000596827">
    <property type="component" value="Unassembled WGS sequence"/>
</dbReference>
<dbReference type="GO" id="GO:0043093">
    <property type="term" value="P:FtsZ-dependent cytokinesis"/>
    <property type="evidence" value="ECO:0007669"/>
    <property type="project" value="UniProtKB-UniRule"/>
</dbReference>
<dbReference type="RefSeq" id="WP_187080978.1">
    <property type="nucleotide sequence ID" value="NZ_JACORU010000002.1"/>
</dbReference>
<dbReference type="AlphaFoldDB" id="A0A923S1P4"/>
<dbReference type="Pfam" id="PF16331">
    <property type="entry name" value="TolA_bind_tri"/>
    <property type="match status" value="1"/>
</dbReference>
<keyword evidence="1" id="KW-0132">Cell division</keyword>
<evidence type="ECO:0000313" key="5">
    <source>
        <dbReference type="Proteomes" id="UP000596827"/>
    </source>
</evidence>
<gene>
    <name evidence="4" type="primary">ybgF</name>
    <name evidence="1" type="synonym">cpoB</name>
    <name evidence="4" type="ORF">H8R02_08625</name>
</gene>
<keyword evidence="1" id="KW-0131">Cell cycle</keyword>
<evidence type="ECO:0000256" key="2">
    <source>
        <dbReference type="PROSITE-ProRule" id="PRU00339"/>
    </source>
</evidence>
<dbReference type="GO" id="GO:0070206">
    <property type="term" value="P:protein trimerization"/>
    <property type="evidence" value="ECO:0007669"/>
    <property type="project" value="InterPro"/>
</dbReference>
<dbReference type="GO" id="GO:0030288">
    <property type="term" value="C:outer membrane-bounded periplasmic space"/>
    <property type="evidence" value="ECO:0007669"/>
    <property type="project" value="UniProtKB-UniRule"/>
</dbReference>
<keyword evidence="1" id="KW-0574">Periplasm</keyword>
<comment type="subcellular location">
    <subcellularLocation>
        <location evidence="1">Periplasm</location>
    </subcellularLocation>
</comment>
<keyword evidence="2" id="KW-0802">TPR repeat</keyword>
<comment type="similarity">
    <text evidence="1">Belongs to the CpoB family.</text>
</comment>
<dbReference type="Pfam" id="PF13174">
    <property type="entry name" value="TPR_6"/>
    <property type="match status" value="1"/>
</dbReference>
<dbReference type="InterPro" id="IPR019734">
    <property type="entry name" value="TPR_rpt"/>
</dbReference>
<name>A0A923S1P4_9BURK</name>
<dbReference type="Gene3D" id="1.25.40.10">
    <property type="entry name" value="Tetratricopeptide repeat domain"/>
    <property type="match status" value="1"/>
</dbReference>
<dbReference type="NCBIfam" id="TIGR02795">
    <property type="entry name" value="tol_pal_ybgF"/>
    <property type="match status" value="1"/>
</dbReference>
<evidence type="ECO:0000259" key="3">
    <source>
        <dbReference type="Pfam" id="PF16331"/>
    </source>
</evidence>
<accession>A0A923S1P4</accession>
<evidence type="ECO:0000313" key="4">
    <source>
        <dbReference type="EMBL" id="MBC5764510.1"/>
    </source>
</evidence>